<feature type="domain" description="Secretion system C-terminal sorting" evidence="2">
    <location>
        <begin position="551"/>
        <end position="624"/>
    </location>
</feature>
<accession>A0A1I1JV72</accession>
<dbReference type="NCBIfam" id="TIGR04183">
    <property type="entry name" value="Por_Secre_tail"/>
    <property type="match status" value="1"/>
</dbReference>
<dbReference type="RefSeq" id="WP_091512490.1">
    <property type="nucleotide sequence ID" value="NZ_FOLE01000006.1"/>
</dbReference>
<dbReference type="OrthoDB" id="1488838at2"/>
<feature type="signal peptide" evidence="1">
    <location>
        <begin position="1"/>
        <end position="19"/>
    </location>
</feature>
<evidence type="ECO:0000256" key="1">
    <source>
        <dbReference type="SAM" id="SignalP"/>
    </source>
</evidence>
<proteinExistence type="predicted"/>
<evidence type="ECO:0000313" key="4">
    <source>
        <dbReference type="Proteomes" id="UP000199514"/>
    </source>
</evidence>
<gene>
    <name evidence="3" type="ORF">SAMN05421780_106125</name>
</gene>
<name>A0A1I1JV72_9BACT</name>
<feature type="chain" id="PRO_5011715714" evidence="1">
    <location>
        <begin position="20"/>
        <end position="626"/>
    </location>
</feature>
<protein>
    <submittedName>
        <fullName evidence="3">Por secretion system C-terminal sorting domain-containing protein</fullName>
    </submittedName>
</protein>
<dbReference type="STRING" id="927664.SAMN05421780_106125"/>
<dbReference type="Pfam" id="PF18962">
    <property type="entry name" value="Por_Secre_tail"/>
    <property type="match status" value="1"/>
</dbReference>
<dbReference type="AlphaFoldDB" id="A0A1I1JV72"/>
<sequence length="626" mass="68528">MKKIITFILSCWAVAAAQAQVTFEPLESYKPVYSTQSSKANARTTNTVTLPFFDDFSQATGQPNTAYWLPKGGVISSNDFCLNPPSINAASFDGIKADGTPYDPATTAIGPIDSLISQPIDLSGIDPSLANSVYLSFFWEAGGVSPTFEPSLPADSMVLQFKTVNGKWRTRWKKIPPVNTGVFKQEMLQIPVDSFLFDNFQFRFLANGRRNGNFDMWQIDYVYLNAERAATDTTYSDLALCRAPSTLLKNYTAMPHEHFTADALSDTVTTVLKNFKSSMTAFAVDFLVKDPVQTLVAVPTSSIDGSTAPAMPNLEPRKLTVNKSNITLTSFADSTILTHLFAIAPNTDSNIFPDNDTMRATTTLKNYYSFSDETPEMQATITGNAARVAWRFNIAQLDTLTAIAVYLPKSTTVSSTTIKPRIWTALSGVNGATADVVKLNFGAKVVDFSSSSYNDFVVFDLRDTSYTKRLVNGEIYIGWENGTLVGSSAKVLMGVDINHQNTGQFYTNTNGSWFTYNSAQNNIMIRAIFGHEKPVISSTKSRINNQLPVSVYPVPSHTSIHISSDEDGTALESVIVFNQLGQKVAEQTAENAATNLQLSVADLPQGVYVLHISTAKGTAIRKFVRD</sequence>
<dbReference type="InterPro" id="IPR026444">
    <property type="entry name" value="Secre_tail"/>
</dbReference>
<organism evidence="3 4">
    <name type="scientific">Flexibacter flexilis DSM 6793</name>
    <dbReference type="NCBI Taxonomy" id="927664"/>
    <lineage>
        <taxon>Bacteria</taxon>
        <taxon>Pseudomonadati</taxon>
        <taxon>Bacteroidota</taxon>
        <taxon>Cytophagia</taxon>
        <taxon>Cytophagales</taxon>
        <taxon>Flexibacteraceae</taxon>
        <taxon>Flexibacter</taxon>
    </lineage>
</organism>
<keyword evidence="1" id="KW-0732">Signal</keyword>
<dbReference type="EMBL" id="FOLE01000006">
    <property type="protein sequence ID" value="SFC52589.1"/>
    <property type="molecule type" value="Genomic_DNA"/>
</dbReference>
<evidence type="ECO:0000313" key="3">
    <source>
        <dbReference type="EMBL" id="SFC52589.1"/>
    </source>
</evidence>
<dbReference type="Proteomes" id="UP000199514">
    <property type="component" value="Unassembled WGS sequence"/>
</dbReference>
<evidence type="ECO:0000259" key="2">
    <source>
        <dbReference type="Pfam" id="PF18962"/>
    </source>
</evidence>
<reference evidence="3 4" key="1">
    <citation type="submission" date="2016-10" db="EMBL/GenBank/DDBJ databases">
        <authorList>
            <person name="de Groot N.N."/>
        </authorList>
    </citation>
    <scope>NUCLEOTIDE SEQUENCE [LARGE SCALE GENOMIC DNA]</scope>
    <source>
        <strain evidence="3 4">DSM 6793</strain>
    </source>
</reference>
<dbReference type="Gene3D" id="2.60.120.260">
    <property type="entry name" value="Galactose-binding domain-like"/>
    <property type="match status" value="1"/>
</dbReference>
<keyword evidence="4" id="KW-1185">Reference proteome</keyword>